<evidence type="ECO:0000313" key="2">
    <source>
        <dbReference type="EMBL" id="EPE35152.1"/>
    </source>
</evidence>
<evidence type="ECO:0000313" key="3">
    <source>
        <dbReference type="Proteomes" id="UP000016922"/>
    </source>
</evidence>
<dbReference type="EMBL" id="KE145355">
    <property type="protein sequence ID" value="EPE35152.1"/>
    <property type="molecule type" value="Genomic_DNA"/>
</dbReference>
<dbReference type="RefSeq" id="XP_008078139.1">
    <property type="nucleotide sequence ID" value="XM_008079948.1"/>
</dbReference>
<feature type="chain" id="PRO_5004519411" evidence="1">
    <location>
        <begin position="18"/>
        <end position="150"/>
    </location>
</feature>
<proteinExistence type="predicted"/>
<gene>
    <name evidence="2" type="ORF">GLAREA_10848</name>
</gene>
<dbReference type="KEGG" id="glz:GLAREA_10848"/>
<keyword evidence="3" id="KW-1185">Reference proteome</keyword>
<evidence type="ECO:0000256" key="1">
    <source>
        <dbReference type="SAM" id="SignalP"/>
    </source>
</evidence>
<dbReference type="HOGENOM" id="CLU_1740679_0_0_1"/>
<reference evidence="2 3" key="1">
    <citation type="journal article" date="2013" name="BMC Genomics">
        <title>Genomics-driven discovery of the pneumocandin biosynthetic gene cluster in the fungus Glarea lozoyensis.</title>
        <authorList>
            <person name="Chen L."/>
            <person name="Yue Q."/>
            <person name="Zhang X."/>
            <person name="Xiang M."/>
            <person name="Wang C."/>
            <person name="Li S."/>
            <person name="Che Y."/>
            <person name="Ortiz-Lopez F.J."/>
            <person name="Bills G.F."/>
            <person name="Liu X."/>
            <person name="An Z."/>
        </authorList>
    </citation>
    <scope>NUCLEOTIDE SEQUENCE [LARGE SCALE GENOMIC DNA]</scope>
    <source>
        <strain evidence="3">ATCC 20868 / MF5171</strain>
    </source>
</reference>
<organism evidence="2 3">
    <name type="scientific">Glarea lozoyensis (strain ATCC 20868 / MF5171)</name>
    <dbReference type="NCBI Taxonomy" id="1116229"/>
    <lineage>
        <taxon>Eukaryota</taxon>
        <taxon>Fungi</taxon>
        <taxon>Dikarya</taxon>
        <taxon>Ascomycota</taxon>
        <taxon>Pezizomycotina</taxon>
        <taxon>Leotiomycetes</taxon>
        <taxon>Helotiales</taxon>
        <taxon>Helotiaceae</taxon>
        <taxon>Glarea</taxon>
    </lineage>
</organism>
<protein>
    <submittedName>
        <fullName evidence="2">Uncharacterized protein</fullName>
    </submittedName>
</protein>
<sequence>MHFSLLTLPLFSSLILATTLKSPIPYTTGTPSYNLSQNGTLTNTTLPSGTAYPTNLYPKPTGLVSASPIPSSILSKFIPERRNVKGKRGYDMPTGTGIPLITGTGVPLVTGTGGVSAPTAAVEGVMTLRKVVKPTTRGVERGSYTMVERS</sequence>
<name>S3D9J4_GLAL2</name>
<accession>S3D9J4</accession>
<dbReference type="Proteomes" id="UP000016922">
    <property type="component" value="Unassembled WGS sequence"/>
</dbReference>
<dbReference type="AlphaFoldDB" id="S3D9J4"/>
<keyword evidence="1" id="KW-0732">Signal</keyword>
<feature type="signal peptide" evidence="1">
    <location>
        <begin position="1"/>
        <end position="17"/>
    </location>
</feature>
<dbReference type="GeneID" id="19469893"/>